<dbReference type="InterPro" id="IPR006665">
    <property type="entry name" value="OmpA-like"/>
</dbReference>
<evidence type="ECO:0000256" key="4">
    <source>
        <dbReference type="ARBA" id="ARBA00023237"/>
    </source>
</evidence>
<organism evidence="9 10">
    <name type="scientific">Desulfofustis limnaeus</name>
    <dbReference type="NCBI Taxonomy" id="2740163"/>
    <lineage>
        <taxon>Bacteria</taxon>
        <taxon>Pseudomonadati</taxon>
        <taxon>Thermodesulfobacteriota</taxon>
        <taxon>Desulfobulbia</taxon>
        <taxon>Desulfobulbales</taxon>
        <taxon>Desulfocapsaceae</taxon>
        <taxon>Desulfofustis</taxon>
    </lineage>
</organism>
<evidence type="ECO:0000256" key="3">
    <source>
        <dbReference type="ARBA" id="ARBA00023139"/>
    </source>
</evidence>
<dbReference type="PROSITE" id="PS51257">
    <property type="entry name" value="PROKAR_LIPOPROTEIN"/>
    <property type="match status" value="1"/>
</dbReference>
<keyword evidence="4 6" id="KW-0998">Cell outer membrane</keyword>
<gene>
    <name evidence="6" type="primary">pal</name>
    <name evidence="9" type="ORF">DPPLL_34400</name>
</gene>
<comment type="similarity">
    <text evidence="6">Belongs to the Pal lipoprotein family.</text>
</comment>
<name>A0ABM7WDL9_9BACT</name>
<dbReference type="Pfam" id="PF00691">
    <property type="entry name" value="OmpA"/>
    <property type="match status" value="1"/>
</dbReference>
<evidence type="ECO:0000256" key="5">
    <source>
        <dbReference type="ARBA" id="ARBA00023288"/>
    </source>
</evidence>
<dbReference type="Gene3D" id="3.30.1330.60">
    <property type="entry name" value="OmpA-like domain"/>
    <property type="match status" value="1"/>
</dbReference>
<evidence type="ECO:0000259" key="8">
    <source>
        <dbReference type="PROSITE" id="PS51123"/>
    </source>
</evidence>
<dbReference type="PANTHER" id="PTHR30329">
    <property type="entry name" value="STATOR ELEMENT OF FLAGELLAR MOTOR COMPLEX"/>
    <property type="match status" value="1"/>
</dbReference>
<evidence type="ECO:0000256" key="7">
    <source>
        <dbReference type="SAM" id="MobiDB-lite"/>
    </source>
</evidence>
<dbReference type="PANTHER" id="PTHR30329:SF21">
    <property type="entry name" value="LIPOPROTEIN YIAD-RELATED"/>
    <property type="match status" value="1"/>
</dbReference>
<accession>A0ABM7WDL9</accession>
<dbReference type="InterPro" id="IPR050330">
    <property type="entry name" value="Bact_OuterMem_StrucFunc"/>
</dbReference>
<protein>
    <recommendedName>
        <fullName evidence="6">Peptidoglycan-associated lipoprotein</fullName>
        <shortName evidence="6">PAL</shortName>
    </recommendedName>
</protein>
<dbReference type="CDD" id="cd07185">
    <property type="entry name" value="OmpA_C-like"/>
    <property type="match status" value="1"/>
</dbReference>
<feature type="region of interest" description="Disordered" evidence="7">
    <location>
        <begin position="71"/>
        <end position="95"/>
    </location>
</feature>
<dbReference type="Proteomes" id="UP000830055">
    <property type="component" value="Chromosome"/>
</dbReference>
<keyword evidence="2 6" id="KW-0472">Membrane</keyword>
<evidence type="ECO:0000313" key="9">
    <source>
        <dbReference type="EMBL" id="BDD89075.1"/>
    </source>
</evidence>
<dbReference type="PRINTS" id="PR01021">
    <property type="entry name" value="OMPADOMAIN"/>
</dbReference>
<dbReference type="InterPro" id="IPR036737">
    <property type="entry name" value="OmpA-like_sf"/>
</dbReference>
<keyword evidence="1 6" id="KW-0732">Signal</keyword>
<comment type="subcellular location">
    <subcellularLocation>
        <location evidence="6">Cell outer membrane</location>
        <topology evidence="6">Lipid-anchor</topology>
    </subcellularLocation>
</comment>
<proteinExistence type="inferred from homology"/>
<dbReference type="RefSeq" id="WP_284152401.1">
    <property type="nucleotide sequence ID" value="NZ_AP025516.1"/>
</dbReference>
<dbReference type="HAMAP" id="MF_02204">
    <property type="entry name" value="Pal"/>
    <property type="match status" value="1"/>
</dbReference>
<dbReference type="SUPFAM" id="SSF103088">
    <property type="entry name" value="OmpA-like"/>
    <property type="match status" value="1"/>
</dbReference>
<evidence type="ECO:0000256" key="2">
    <source>
        <dbReference type="ARBA" id="ARBA00023136"/>
    </source>
</evidence>
<keyword evidence="3 6" id="KW-0564">Palmitate</keyword>
<keyword evidence="10" id="KW-1185">Reference proteome</keyword>
<evidence type="ECO:0000256" key="1">
    <source>
        <dbReference type="ARBA" id="ARBA00022729"/>
    </source>
</evidence>
<dbReference type="InterPro" id="IPR006664">
    <property type="entry name" value="OMP_bac"/>
</dbReference>
<evidence type="ECO:0000256" key="6">
    <source>
        <dbReference type="HAMAP-Rule" id="MF_02204"/>
    </source>
</evidence>
<feature type="domain" description="OmpA-like" evidence="8">
    <location>
        <begin position="92"/>
        <end position="205"/>
    </location>
</feature>
<dbReference type="PROSITE" id="PS51123">
    <property type="entry name" value="OMPA_2"/>
    <property type="match status" value="1"/>
</dbReference>
<keyword evidence="5 6" id="KW-0449">Lipoprotein</keyword>
<reference evidence="9 10" key="1">
    <citation type="submission" date="2022-01" db="EMBL/GenBank/DDBJ databases">
        <title>Desulfofustis limnae sp. nov., a novel mesophilic sulfate-reducing bacterium isolated from marsh soil.</title>
        <authorList>
            <person name="Watanabe M."/>
            <person name="Takahashi A."/>
            <person name="Kojima H."/>
            <person name="Fukui M."/>
        </authorList>
    </citation>
    <scope>NUCLEOTIDE SEQUENCE [LARGE SCALE GENOMIC DNA]</scope>
    <source>
        <strain evidence="9 10">PPLL</strain>
    </source>
</reference>
<dbReference type="InterPro" id="IPR039001">
    <property type="entry name" value="Pal"/>
</dbReference>
<dbReference type="EMBL" id="AP025516">
    <property type="protein sequence ID" value="BDD89075.1"/>
    <property type="molecule type" value="Genomic_DNA"/>
</dbReference>
<evidence type="ECO:0000313" key="10">
    <source>
        <dbReference type="Proteomes" id="UP000830055"/>
    </source>
</evidence>
<sequence>MKHPIISVIVVVSCIALLGFLTGGCSKKAVIPPSSGTSIDSAGKDINYPGAEGYSESSLAAEGKLDDTSASHLGGLEVNSGQGEPSDEYKRLHGRSSNGLTPVYFDFDQAAVRSDMAERMVQNAEFLKQINNTVVIEGNCDDRGTKEYNLALGEKRAINARDYLINLGIDRSRIRTVSYGEERPLFFEQTEFAWSQNRRADFVIE</sequence>